<evidence type="ECO:0000256" key="11">
    <source>
        <dbReference type="ARBA" id="ARBA00031884"/>
    </source>
</evidence>
<evidence type="ECO:0000256" key="15">
    <source>
        <dbReference type="SAM" id="Phobius"/>
    </source>
</evidence>
<dbReference type="InterPro" id="IPR024791">
    <property type="entry name" value="Cyt_c/ubiquinol_Oxase_su3"/>
</dbReference>
<feature type="transmembrane region" description="Helical" evidence="15">
    <location>
        <begin position="108"/>
        <end position="127"/>
    </location>
</feature>
<comment type="caution">
    <text evidence="17">The sequence shown here is derived from an EMBL/GenBank/DDBJ whole genome shotgun (WGS) entry which is preliminary data.</text>
</comment>
<dbReference type="Pfam" id="PF00510">
    <property type="entry name" value="COX3"/>
    <property type="match status" value="1"/>
</dbReference>
<proteinExistence type="inferred from homology"/>
<feature type="transmembrane region" description="Helical" evidence="15">
    <location>
        <begin position="32"/>
        <end position="55"/>
    </location>
</feature>
<dbReference type="RefSeq" id="WP_150974059.1">
    <property type="nucleotide sequence ID" value="NZ_VZDO01000032.1"/>
</dbReference>
<evidence type="ECO:0000256" key="13">
    <source>
        <dbReference type="ARBA" id="ARBA00032717"/>
    </source>
</evidence>
<feature type="transmembrane region" description="Helical" evidence="15">
    <location>
        <begin position="147"/>
        <end position="174"/>
    </location>
</feature>
<evidence type="ECO:0000313" key="18">
    <source>
        <dbReference type="Proteomes" id="UP000432089"/>
    </source>
</evidence>
<keyword evidence="18" id="KW-1185">Reference proteome</keyword>
<evidence type="ECO:0000256" key="12">
    <source>
        <dbReference type="ARBA" id="ARBA00032189"/>
    </source>
</evidence>
<evidence type="ECO:0000256" key="7">
    <source>
        <dbReference type="ARBA" id="ARBA00022989"/>
    </source>
</evidence>
<accession>A0A7V7TXM5</accession>
<dbReference type="GO" id="GO:0004129">
    <property type="term" value="F:cytochrome-c oxidase activity"/>
    <property type="evidence" value="ECO:0007669"/>
    <property type="project" value="InterPro"/>
</dbReference>
<name>A0A7V7TXM5_9HYPH</name>
<dbReference type="FunFam" id="1.20.120.80:FF:000001">
    <property type="entry name" value="Cytochrome (Ubi)quinol oxidase subunit III"/>
    <property type="match status" value="1"/>
</dbReference>
<evidence type="ECO:0000313" key="17">
    <source>
        <dbReference type="EMBL" id="KAB0675609.1"/>
    </source>
</evidence>
<evidence type="ECO:0000256" key="6">
    <source>
        <dbReference type="ARBA" id="ARBA00022692"/>
    </source>
</evidence>
<dbReference type="PANTHER" id="PTHR11403">
    <property type="entry name" value="CYTOCHROME C OXIDASE SUBUNIT III"/>
    <property type="match status" value="1"/>
</dbReference>
<feature type="transmembrane region" description="Helical" evidence="15">
    <location>
        <begin position="75"/>
        <end position="96"/>
    </location>
</feature>
<reference evidence="17 18" key="1">
    <citation type="submission" date="2019-09" db="EMBL/GenBank/DDBJ databases">
        <title>YIM 132180 draft genome.</title>
        <authorList>
            <person name="Zhang K."/>
        </authorList>
    </citation>
    <scope>NUCLEOTIDE SEQUENCE [LARGE SCALE GENOMIC DNA]</scope>
    <source>
        <strain evidence="17 18">YIM 132180</strain>
    </source>
</reference>
<keyword evidence="8 15" id="KW-0472">Membrane</keyword>
<evidence type="ECO:0000256" key="10">
    <source>
        <dbReference type="ARBA" id="ARBA00030072"/>
    </source>
</evidence>
<dbReference type="SUPFAM" id="SSF81452">
    <property type="entry name" value="Cytochrome c oxidase subunit III-like"/>
    <property type="match status" value="1"/>
</dbReference>
<comment type="subcellular location">
    <subcellularLocation>
        <location evidence="1 14">Cell membrane</location>
        <topology evidence="1 14">Multi-pass membrane protein</topology>
    </subcellularLocation>
</comment>
<evidence type="ECO:0000256" key="1">
    <source>
        <dbReference type="ARBA" id="ARBA00004651"/>
    </source>
</evidence>
<evidence type="ECO:0000259" key="16">
    <source>
        <dbReference type="PROSITE" id="PS50253"/>
    </source>
</evidence>
<feature type="domain" description="Heme-copper oxidase subunit III family profile" evidence="16">
    <location>
        <begin position="33"/>
        <end position="216"/>
    </location>
</feature>
<protein>
    <recommendedName>
        <fullName evidence="4">Cytochrome bo(3) ubiquinol oxidase subunit 3</fullName>
    </recommendedName>
    <alternativeName>
        <fullName evidence="12">Cytochrome o ubiquinol oxidase subunit 3</fullName>
    </alternativeName>
    <alternativeName>
        <fullName evidence="10">Oxidase bo(3) subunit 3</fullName>
    </alternativeName>
    <alternativeName>
        <fullName evidence="13">Ubiquinol oxidase polypeptide III</fullName>
    </alternativeName>
    <alternativeName>
        <fullName evidence="11">Ubiquinol oxidase subunit 3</fullName>
    </alternativeName>
</protein>
<comment type="similarity">
    <text evidence="2 14">Belongs to the cytochrome c oxidase subunit 3 family.</text>
</comment>
<keyword evidence="7 15" id="KW-1133">Transmembrane helix</keyword>
<sequence length="218" mass="23682">MTSASPGPTLLHAGLNLDHATREEAEQVESDVFGFWIFLMSDAVVFALLFALFGTSLEATAGGPDLARVVKLGPAFIETMLLLASSFTFGMGSIMLKRGAKPRLAPHLRPAVLWLGLTWVLGVAFLGMEANDFATMAREGATADRSFFLSAFTVLVGTHGLHVLTGIVWLPVLLLQLAIGGLDRPLKVNMIRLSLFWHFLDIVWIAIFSVVYLQGALR</sequence>
<dbReference type="PROSITE" id="PS50253">
    <property type="entry name" value="COX3"/>
    <property type="match status" value="1"/>
</dbReference>
<evidence type="ECO:0000256" key="2">
    <source>
        <dbReference type="ARBA" id="ARBA00010581"/>
    </source>
</evidence>
<comment type="function">
    <text evidence="9">Cytochrome bo(3) ubiquinol terminal oxidase is the component of the aerobic respiratory chain of E.coli that predominates when cells are grown at high aeration. Has proton pump activity across the membrane in addition to electron transfer, pumping 2 protons/electron.</text>
</comment>
<comment type="subunit">
    <text evidence="3">Heterooctamer of two A chains, two B chains, two C chains and two D chains.</text>
</comment>
<dbReference type="GO" id="GO:0005886">
    <property type="term" value="C:plasma membrane"/>
    <property type="evidence" value="ECO:0007669"/>
    <property type="project" value="UniProtKB-SubCell"/>
</dbReference>
<dbReference type="PANTHER" id="PTHR11403:SF2">
    <property type="entry name" value="CYTOCHROME BO(3) UBIQUINOL OXIDASE SUBUNIT 3"/>
    <property type="match status" value="1"/>
</dbReference>
<dbReference type="Gene3D" id="1.20.120.80">
    <property type="entry name" value="Cytochrome c oxidase, subunit III, four-helix bundle"/>
    <property type="match status" value="1"/>
</dbReference>
<dbReference type="InterPro" id="IPR000298">
    <property type="entry name" value="Cyt_c_oxidase-like_su3"/>
</dbReference>
<dbReference type="AlphaFoldDB" id="A0A7V7TXM5"/>
<dbReference type="InterPro" id="IPR013833">
    <property type="entry name" value="Cyt_c_oxidase_su3_a-hlx"/>
</dbReference>
<dbReference type="EMBL" id="VZDO01000032">
    <property type="protein sequence ID" value="KAB0675609.1"/>
    <property type="molecule type" value="Genomic_DNA"/>
</dbReference>
<evidence type="ECO:0000256" key="5">
    <source>
        <dbReference type="ARBA" id="ARBA00022475"/>
    </source>
</evidence>
<gene>
    <name evidence="17" type="ORF">F6X38_23045</name>
</gene>
<evidence type="ECO:0000256" key="4">
    <source>
        <dbReference type="ARBA" id="ARBA00014687"/>
    </source>
</evidence>
<evidence type="ECO:0000256" key="9">
    <source>
        <dbReference type="ARBA" id="ARBA00025694"/>
    </source>
</evidence>
<organism evidence="17 18">
    <name type="scientific">Plantimonas leprariae</name>
    <dbReference type="NCBI Taxonomy" id="2615207"/>
    <lineage>
        <taxon>Bacteria</taxon>
        <taxon>Pseudomonadati</taxon>
        <taxon>Pseudomonadota</taxon>
        <taxon>Alphaproteobacteria</taxon>
        <taxon>Hyphomicrobiales</taxon>
        <taxon>Aurantimonadaceae</taxon>
        <taxon>Plantimonas</taxon>
    </lineage>
</organism>
<keyword evidence="5" id="KW-1003">Cell membrane</keyword>
<evidence type="ECO:0000256" key="8">
    <source>
        <dbReference type="ARBA" id="ARBA00023136"/>
    </source>
</evidence>
<evidence type="ECO:0000256" key="14">
    <source>
        <dbReference type="RuleBase" id="RU003376"/>
    </source>
</evidence>
<dbReference type="Proteomes" id="UP000432089">
    <property type="component" value="Unassembled WGS sequence"/>
</dbReference>
<feature type="transmembrane region" description="Helical" evidence="15">
    <location>
        <begin position="195"/>
        <end position="215"/>
    </location>
</feature>
<keyword evidence="6 14" id="KW-0812">Transmembrane</keyword>
<evidence type="ECO:0000256" key="3">
    <source>
        <dbReference type="ARBA" id="ARBA00011700"/>
    </source>
</evidence>
<dbReference type="InterPro" id="IPR035973">
    <property type="entry name" value="Cyt_c_oxidase_su3-like_sf"/>
</dbReference>
<dbReference type="GO" id="GO:0019646">
    <property type="term" value="P:aerobic electron transport chain"/>
    <property type="evidence" value="ECO:0007669"/>
    <property type="project" value="InterPro"/>
</dbReference>